<protein>
    <recommendedName>
        <fullName evidence="3">histidine kinase</fullName>
        <ecNumber evidence="3">2.7.13.3</ecNumber>
    </recommendedName>
</protein>
<dbReference type="InterPro" id="IPR036890">
    <property type="entry name" value="HATPase_C_sf"/>
</dbReference>
<feature type="domain" description="CHASE" evidence="14">
    <location>
        <begin position="140"/>
        <end position="248"/>
    </location>
</feature>
<keyword evidence="16" id="KW-1185">Reference proteome</keyword>
<dbReference type="SUPFAM" id="SSF55874">
    <property type="entry name" value="ATPase domain of HSP90 chaperone/DNA topoisomerase II/histidine kinase"/>
    <property type="match status" value="1"/>
</dbReference>
<dbReference type="Proteomes" id="UP000677082">
    <property type="component" value="Unassembled WGS sequence"/>
</dbReference>
<evidence type="ECO:0000256" key="6">
    <source>
        <dbReference type="ARBA" id="ARBA00022692"/>
    </source>
</evidence>
<gene>
    <name evidence="15" type="ORF">Ato02nite_018810</name>
</gene>
<keyword evidence="4" id="KW-0597">Phosphoprotein</keyword>
<dbReference type="CDD" id="cd00075">
    <property type="entry name" value="HATPase"/>
    <property type="match status" value="1"/>
</dbReference>
<comment type="caution">
    <text evidence="15">The sequence shown here is derived from an EMBL/GenBank/DDBJ whole genome shotgun (WGS) entry which is preliminary data.</text>
</comment>
<dbReference type="CDD" id="cd00082">
    <property type="entry name" value="HisKA"/>
    <property type="match status" value="1"/>
</dbReference>
<organism evidence="15 16">
    <name type="scientific">Paractinoplanes toevensis</name>
    <dbReference type="NCBI Taxonomy" id="571911"/>
    <lineage>
        <taxon>Bacteria</taxon>
        <taxon>Bacillati</taxon>
        <taxon>Actinomycetota</taxon>
        <taxon>Actinomycetes</taxon>
        <taxon>Micromonosporales</taxon>
        <taxon>Micromonosporaceae</taxon>
        <taxon>Paractinoplanes</taxon>
    </lineage>
</organism>
<dbReference type="GO" id="GO:0009927">
    <property type="term" value="F:histidine phosphotransfer kinase activity"/>
    <property type="evidence" value="ECO:0007669"/>
    <property type="project" value="TreeGrafter"/>
</dbReference>
<dbReference type="SUPFAM" id="SSF47384">
    <property type="entry name" value="Homodimeric domain of signal transducing histidine kinase"/>
    <property type="match status" value="1"/>
</dbReference>
<evidence type="ECO:0000256" key="4">
    <source>
        <dbReference type="ARBA" id="ARBA00022553"/>
    </source>
</evidence>
<evidence type="ECO:0000256" key="8">
    <source>
        <dbReference type="ARBA" id="ARBA00022989"/>
    </source>
</evidence>
<dbReference type="InterPro" id="IPR003594">
    <property type="entry name" value="HATPase_dom"/>
</dbReference>
<proteinExistence type="predicted"/>
<evidence type="ECO:0000256" key="2">
    <source>
        <dbReference type="ARBA" id="ARBA00004236"/>
    </source>
</evidence>
<keyword evidence="5" id="KW-0808">Transferase</keyword>
<reference evidence="15 16" key="1">
    <citation type="submission" date="2021-03" db="EMBL/GenBank/DDBJ databases">
        <title>Whole genome shotgun sequence of Actinoplanes toevensis NBRC 105298.</title>
        <authorList>
            <person name="Komaki H."/>
            <person name="Tamura T."/>
        </authorList>
    </citation>
    <scope>NUCLEOTIDE SEQUENCE [LARGE SCALE GENOMIC DNA]</scope>
    <source>
        <strain evidence="15 16">NBRC 105298</strain>
    </source>
</reference>
<evidence type="ECO:0000256" key="5">
    <source>
        <dbReference type="ARBA" id="ARBA00022679"/>
    </source>
</evidence>
<dbReference type="Gene3D" id="3.30.450.350">
    <property type="entry name" value="CHASE domain"/>
    <property type="match status" value="1"/>
</dbReference>
<dbReference type="InterPro" id="IPR005467">
    <property type="entry name" value="His_kinase_dom"/>
</dbReference>
<evidence type="ECO:0000256" key="9">
    <source>
        <dbReference type="ARBA" id="ARBA00023012"/>
    </source>
</evidence>
<evidence type="ECO:0000259" key="13">
    <source>
        <dbReference type="PROSITE" id="PS50109"/>
    </source>
</evidence>
<dbReference type="InterPro" id="IPR004358">
    <property type="entry name" value="Sig_transdc_His_kin-like_C"/>
</dbReference>
<dbReference type="InterPro" id="IPR036097">
    <property type="entry name" value="HisK_dim/P_sf"/>
</dbReference>
<dbReference type="Gene3D" id="3.30.565.10">
    <property type="entry name" value="Histidine kinase-like ATPase, C-terminal domain"/>
    <property type="match status" value="1"/>
</dbReference>
<dbReference type="AlphaFoldDB" id="A0A919T749"/>
<dbReference type="RefSeq" id="WP_213006022.1">
    <property type="nucleotide sequence ID" value="NZ_BOQN01000022.1"/>
</dbReference>
<evidence type="ECO:0000256" key="11">
    <source>
        <dbReference type="SAM" id="MobiDB-lite"/>
    </source>
</evidence>
<dbReference type="Pfam" id="PF00512">
    <property type="entry name" value="HisKA"/>
    <property type="match status" value="1"/>
</dbReference>
<dbReference type="SMART" id="SM01079">
    <property type="entry name" value="CHASE"/>
    <property type="match status" value="1"/>
</dbReference>
<sequence>MLGLWGALVAAVLILCVGTAGSVVFDRWWSHTVAAQNAQRMDQSLAGRVTRVTGNLTRYLDALRAVGASLQTGTDGVGGTLGRDQRFASFVQGLDLRHRYTAMQALGWQIPVSEFGAARLIGQQHAAGNPSVRTIPPGRPAGYAVLVYQYDTEPVGSAPGDDRRADPAVSAALDRSRDTGQPAMVPAPTAAANGRAVYWLLLPVYRTPAAAASSGPGAIPARRAALLGWVSAQIRADRFLTEAFTGVAPGNVGVQLLDDGHPVPIAADPEGFRSHGPYARTVEVPAAGRVWRLHLAPLPGSVSIQDPEPAATVGLAGGILLAVLLAAMTVMISAQARTARALRTANRRSADMVAMLSHDARQPLTTIINYSQLVLEDWQEATGTTPGTPESPPAPGPGRRPSGDYDIPASLARVIGAANRLNNLVDDVLATARLDAGPTHNARPVLITQTVAEAVSDSGAAGMLIDASAVEPVWAYGDPTHLRQIAANLIGNALKYGAPPVTITATTAGEQVTLEICDAGPGVPAAFVDHLFDRFTQAATGTAAQGSGFGLYIVQRLVEVNGGHIGYQPGQPTGACFTVTLPAATHIPATADETA</sequence>
<feature type="compositionally biased region" description="Pro residues" evidence="11">
    <location>
        <begin position="389"/>
        <end position="398"/>
    </location>
</feature>
<dbReference type="Pfam" id="PF03924">
    <property type="entry name" value="CHASE"/>
    <property type="match status" value="1"/>
</dbReference>
<dbReference type="PRINTS" id="PR00344">
    <property type="entry name" value="BCTRLSENSOR"/>
</dbReference>
<name>A0A919T749_9ACTN</name>
<keyword evidence="9" id="KW-0902">Two-component regulatory system</keyword>
<dbReference type="Pfam" id="PF02518">
    <property type="entry name" value="HATPase_c"/>
    <property type="match status" value="1"/>
</dbReference>
<dbReference type="SMART" id="SM00388">
    <property type="entry name" value="HisKA"/>
    <property type="match status" value="1"/>
</dbReference>
<feature type="region of interest" description="Disordered" evidence="11">
    <location>
        <begin position="381"/>
        <end position="405"/>
    </location>
</feature>
<keyword evidence="6 12" id="KW-0812">Transmembrane</keyword>
<dbReference type="EMBL" id="BOQN01000022">
    <property type="protein sequence ID" value="GIM90088.1"/>
    <property type="molecule type" value="Genomic_DNA"/>
</dbReference>
<dbReference type="InterPro" id="IPR006189">
    <property type="entry name" value="CHASE_dom"/>
</dbReference>
<keyword evidence="8 12" id="KW-1133">Transmembrane helix</keyword>
<dbReference type="PROSITE" id="PS50109">
    <property type="entry name" value="HIS_KIN"/>
    <property type="match status" value="1"/>
</dbReference>
<dbReference type="Gene3D" id="1.10.287.130">
    <property type="match status" value="1"/>
</dbReference>
<dbReference type="GO" id="GO:0000155">
    <property type="term" value="F:phosphorelay sensor kinase activity"/>
    <property type="evidence" value="ECO:0007669"/>
    <property type="project" value="InterPro"/>
</dbReference>
<accession>A0A919T749</accession>
<feature type="transmembrane region" description="Helical" evidence="12">
    <location>
        <begin position="313"/>
        <end position="334"/>
    </location>
</feature>
<comment type="catalytic activity">
    <reaction evidence="1">
        <text>ATP + protein L-histidine = ADP + protein N-phospho-L-histidine.</text>
        <dbReference type="EC" id="2.7.13.3"/>
    </reaction>
</comment>
<dbReference type="PANTHER" id="PTHR43047:SF72">
    <property type="entry name" value="OSMOSENSING HISTIDINE PROTEIN KINASE SLN1"/>
    <property type="match status" value="1"/>
</dbReference>
<keyword evidence="7" id="KW-0418">Kinase</keyword>
<dbReference type="SMART" id="SM00387">
    <property type="entry name" value="HATPase_c"/>
    <property type="match status" value="1"/>
</dbReference>
<evidence type="ECO:0000256" key="12">
    <source>
        <dbReference type="SAM" id="Phobius"/>
    </source>
</evidence>
<dbReference type="PANTHER" id="PTHR43047">
    <property type="entry name" value="TWO-COMPONENT HISTIDINE PROTEIN KINASE"/>
    <property type="match status" value="1"/>
</dbReference>
<comment type="subcellular location">
    <subcellularLocation>
        <location evidence="2">Cell membrane</location>
    </subcellularLocation>
</comment>
<evidence type="ECO:0000256" key="10">
    <source>
        <dbReference type="ARBA" id="ARBA00023136"/>
    </source>
</evidence>
<evidence type="ECO:0000256" key="7">
    <source>
        <dbReference type="ARBA" id="ARBA00022777"/>
    </source>
</evidence>
<evidence type="ECO:0000313" key="16">
    <source>
        <dbReference type="Proteomes" id="UP000677082"/>
    </source>
</evidence>
<dbReference type="PROSITE" id="PS50839">
    <property type="entry name" value="CHASE"/>
    <property type="match status" value="1"/>
</dbReference>
<evidence type="ECO:0000313" key="15">
    <source>
        <dbReference type="EMBL" id="GIM90088.1"/>
    </source>
</evidence>
<evidence type="ECO:0000259" key="14">
    <source>
        <dbReference type="PROSITE" id="PS50839"/>
    </source>
</evidence>
<dbReference type="EC" id="2.7.13.3" evidence="3"/>
<evidence type="ECO:0000256" key="1">
    <source>
        <dbReference type="ARBA" id="ARBA00000085"/>
    </source>
</evidence>
<keyword evidence="10 12" id="KW-0472">Membrane</keyword>
<dbReference type="InterPro" id="IPR042240">
    <property type="entry name" value="CHASE_sf"/>
</dbReference>
<feature type="domain" description="Histidine kinase" evidence="13">
    <location>
        <begin position="355"/>
        <end position="585"/>
    </location>
</feature>
<dbReference type="InterPro" id="IPR003661">
    <property type="entry name" value="HisK_dim/P_dom"/>
</dbReference>
<dbReference type="GO" id="GO:0005886">
    <property type="term" value="C:plasma membrane"/>
    <property type="evidence" value="ECO:0007669"/>
    <property type="project" value="UniProtKB-SubCell"/>
</dbReference>
<evidence type="ECO:0000256" key="3">
    <source>
        <dbReference type="ARBA" id="ARBA00012438"/>
    </source>
</evidence>